<reference evidence="1 2" key="1">
    <citation type="journal article" date="2017" name="Viruses">
        <title>Phage Biodiversity in Artisanal Cheese Wheys Reflects the Complexity of the Fermentation Process.</title>
        <authorList>
            <person name="Mahony J."/>
            <person name="Moscarelli A."/>
            <person name="Kelleher P."/>
            <person name="Lugli G.A."/>
            <person name="Ventura M."/>
            <person name="Settanni L."/>
            <person name="van Sinderen D."/>
        </authorList>
    </citation>
    <scope>NUCLEOTIDE SEQUENCE [LARGE SCALE GENOMIC DNA]</scope>
</reference>
<proteinExistence type="predicted"/>
<evidence type="ECO:0000313" key="2">
    <source>
        <dbReference type="Proteomes" id="UP000223361"/>
    </source>
</evidence>
<accession>A0A1W6JKE1</accession>
<organism evidence="1 2">
    <name type="scientific">Lactococcus phage AM4</name>
    <dbReference type="NCBI Taxonomy" id="1965472"/>
    <lineage>
        <taxon>Viruses</taxon>
        <taxon>Duplodnaviria</taxon>
        <taxon>Heunggongvirae</taxon>
        <taxon>Uroviricota</taxon>
        <taxon>Caudoviricetes</taxon>
        <taxon>Audreyjarvisvirus</taxon>
        <taxon>Audreyjarvisvirus AM4</taxon>
    </lineage>
</organism>
<dbReference type="EMBL" id="KY554771">
    <property type="protein sequence ID" value="ARM66694.1"/>
    <property type="molecule type" value="Genomic_DNA"/>
</dbReference>
<protein>
    <submittedName>
        <fullName evidence="1">Uncharacterized protein</fullName>
    </submittedName>
</protein>
<keyword evidence="2" id="KW-1185">Reference proteome</keyword>
<dbReference type="Proteomes" id="UP000223361">
    <property type="component" value="Segment"/>
</dbReference>
<name>A0A1W6JKE1_9CAUD</name>
<gene>
    <name evidence="1" type="ORF">AM4_035</name>
</gene>
<sequence>MKKLNANQTIPTNIVKYLNGVNHNEYESVVDAFIESYDDWTLPDELNDFCKDIKNFHLCVIYLLDSERSLHMFENGEQYVS</sequence>
<evidence type="ECO:0000313" key="1">
    <source>
        <dbReference type="EMBL" id="ARM66694.1"/>
    </source>
</evidence>